<evidence type="ECO:0000313" key="2">
    <source>
        <dbReference type="Proteomes" id="UP000199112"/>
    </source>
</evidence>
<name>A0A1H6FV53_9EURY</name>
<dbReference type="AlphaFoldDB" id="A0A1H6FV53"/>
<dbReference type="InterPro" id="IPR058376">
    <property type="entry name" value="DUF8063"/>
</dbReference>
<accession>A0A1H6FV53</accession>
<dbReference type="EMBL" id="FNWL01000002">
    <property type="protein sequence ID" value="SEH14657.1"/>
    <property type="molecule type" value="Genomic_DNA"/>
</dbReference>
<gene>
    <name evidence="1" type="ORF">SAMN04487967_1707</name>
</gene>
<dbReference type="Pfam" id="PF26259">
    <property type="entry name" value="DUF8063"/>
    <property type="match status" value="1"/>
</dbReference>
<proteinExistence type="predicted"/>
<keyword evidence="2" id="KW-1185">Reference proteome</keyword>
<dbReference type="Proteomes" id="UP000199112">
    <property type="component" value="Unassembled WGS sequence"/>
</dbReference>
<evidence type="ECO:0000313" key="1">
    <source>
        <dbReference type="EMBL" id="SEH14657.1"/>
    </source>
</evidence>
<protein>
    <submittedName>
        <fullName evidence="1">Uncharacterized protein</fullName>
    </submittedName>
</protein>
<reference evidence="2" key="1">
    <citation type="submission" date="2016-10" db="EMBL/GenBank/DDBJ databases">
        <authorList>
            <person name="Varghese N."/>
            <person name="Submissions S."/>
        </authorList>
    </citation>
    <scope>NUCLEOTIDE SEQUENCE [LARGE SCALE GENOMIC DNA]</scope>
    <source>
        <strain evidence="2">CGMCC 1.8981</strain>
    </source>
</reference>
<sequence length="187" mass="19693">MQRICFVTIVAAVTLAMGMGVMGGTAIADDNTSDDLEGVNASEVEQTVDSETVITDWEFDDDQRQFTVQFYAEDETALTVAESGSFEEGSGDFAYYTREIPAGESVETFQVTEADGAALTMATPLSQEEERGAVISTGAAESDAESEPFQHFGGESGLFSGVAMTVGLAGLGTVIVLRQEESGVIEA</sequence>
<organism evidence="1 2">
    <name type="scientific">Natronorubrum sediminis</name>
    <dbReference type="NCBI Taxonomy" id="640943"/>
    <lineage>
        <taxon>Archaea</taxon>
        <taxon>Methanobacteriati</taxon>
        <taxon>Methanobacteriota</taxon>
        <taxon>Stenosarchaea group</taxon>
        <taxon>Halobacteria</taxon>
        <taxon>Halobacteriales</taxon>
        <taxon>Natrialbaceae</taxon>
        <taxon>Natronorubrum</taxon>
    </lineage>
</organism>